<dbReference type="EC" id="3.1.3.18" evidence="1"/>
<protein>
    <submittedName>
        <fullName evidence="1">Phosphoglycolate phosphatase</fullName>
        <ecNumber evidence="1">3.1.3.18</ecNumber>
    </submittedName>
</protein>
<evidence type="ECO:0000313" key="2">
    <source>
        <dbReference type="Proteomes" id="UP001549200"/>
    </source>
</evidence>
<dbReference type="Gene3D" id="3.40.50.1000">
    <property type="entry name" value="HAD superfamily/HAD-like"/>
    <property type="match status" value="1"/>
</dbReference>
<comment type="caution">
    <text evidence="1">The sequence shown here is derived from an EMBL/GenBank/DDBJ whole genome shotgun (WGS) entry which is preliminary data.</text>
</comment>
<keyword evidence="1" id="KW-0378">Hydrolase</keyword>
<dbReference type="SFLD" id="SFLDS00003">
    <property type="entry name" value="Haloacid_Dehalogenase"/>
    <property type="match status" value="1"/>
</dbReference>
<proteinExistence type="predicted"/>
<keyword evidence="2" id="KW-1185">Reference proteome</keyword>
<evidence type="ECO:0000313" key="1">
    <source>
        <dbReference type="EMBL" id="MET3569407.1"/>
    </source>
</evidence>
<name>A0ABV2FU66_9FIRM</name>
<dbReference type="EMBL" id="JBEPLZ010000003">
    <property type="protein sequence ID" value="MET3569407.1"/>
    <property type="molecule type" value="Genomic_DNA"/>
</dbReference>
<accession>A0ABV2FU66</accession>
<gene>
    <name evidence="1" type="ORF">ABID13_001030</name>
</gene>
<dbReference type="Pfam" id="PF13419">
    <property type="entry name" value="HAD_2"/>
    <property type="match status" value="1"/>
</dbReference>
<reference evidence="1 2" key="1">
    <citation type="submission" date="2024-06" db="EMBL/GenBank/DDBJ databases">
        <title>Genomic Encyclopedia of Type Strains, Phase IV (KMG-IV): sequencing the most valuable type-strain genomes for metagenomic binning, comparative biology and taxonomic classification.</title>
        <authorList>
            <person name="Goeker M."/>
        </authorList>
    </citation>
    <scope>NUCLEOTIDE SEQUENCE [LARGE SCALE GENOMIC DNA]</scope>
    <source>
        <strain evidence="1 2">DSM 19261</strain>
    </source>
</reference>
<organism evidence="1 2">
    <name type="scientific">Enterocloster citroniae</name>
    <dbReference type="NCBI Taxonomy" id="358743"/>
    <lineage>
        <taxon>Bacteria</taxon>
        <taxon>Bacillati</taxon>
        <taxon>Bacillota</taxon>
        <taxon>Clostridia</taxon>
        <taxon>Lachnospirales</taxon>
        <taxon>Lachnospiraceae</taxon>
        <taxon>Enterocloster</taxon>
    </lineage>
</organism>
<dbReference type="PANTHER" id="PTHR43434">
    <property type="entry name" value="PHOSPHOGLYCOLATE PHOSPHATASE"/>
    <property type="match status" value="1"/>
</dbReference>
<dbReference type="SFLD" id="SFLDG01129">
    <property type="entry name" value="C1.5:_HAD__Beta-PGM__Phosphata"/>
    <property type="match status" value="1"/>
</dbReference>
<dbReference type="InterPro" id="IPR050155">
    <property type="entry name" value="HAD-like_hydrolase_sf"/>
</dbReference>
<dbReference type="InterPro" id="IPR023214">
    <property type="entry name" value="HAD_sf"/>
</dbReference>
<dbReference type="InterPro" id="IPR023198">
    <property type="entry name" value="PGP-like_dom2"/>
</dbReference>
<dbReference type="InterPro" id="IPR036412">
    <property type="entry name" value="HAD-like_sf"/>
</dbReference>
<dbReference type="GO" id="GO:0008967">
    <property type="term" value="F:phosphoglycolate phosphatase activity"/>
    <property type="evidence" value="ECO:0007669"/>
    <property type="project" value="UniProtKB-EC"/>
</dbReference>
<dbReference type="PANTHER" id="PTHR43434:SF1">
    <property type="entry name" value="PHOSPHOGLYCOLATE PHOSPHATASE"/>
    <property type="match status" value="1"/>
</dbReference>
<sequence>MAIIMYKCCIFDLDGTLVNSIYAIQKSVDLTLEQWGMRPVSVEECKVFVGDGYKKLLERALKACGDEGLDHYQEALEQYPDIFKGCCMYRVDAYDGIREMLAFLNEHNILSAVLSNKPHPRTLDNVEGVFGKGCFDLVYGEREDKGIRKKPAPDGVWAIMKELGVTGEEVLYLGDTNTDMRTGKHAGVDTVGVTWGFRDRKELEEFAPRFVVDHPSQVIQIIKDVNGIGQE</sequence>
<dbReference type="SUPFAM" id="SSF56784">
    <property type="entry name" value="HAD-like"/>
    <property type="match status" value="1"/>
</dbReference>
<dbReference type="InterPro" id="IPR041492">
    <property type="entry name" value="HAD_2"/>
</dbReference>
<dbReference type="Proteomes" id="UP001549200">
    <property type="component" value="Unassembled WGS sequence"/>
</dbReference>
<dbReference type="Gene3D" id="1.10.150.240">
    <property type="entry name" value="Putative phosphatase, domain 2"/>
    <property type="match status" value="1"/>
</dbReference>